<evidence type="ECO:0000313" key="2">
    <source>
        <dbReference type="EMBL" id="MBS2210287.1"/>
    </source>
</evidence>
<comment type="caution">
    <text evidence="2">The sequence shown here is derived from an EMBL/GenBank/DDBJ whole genome shotgun (WGS) entry which is preliminary data.</text>
</comment>
<evidence type="ECO:0000313" key="3">
    <source>
        <dbReference type="Proteomes" id="UP000721861"/>
    </source>
</evidence>
<protein>
    <submittedName>
        <fullName evidence="2">Uncharacterized protein</fullName>
    </submittedName>
</protein>
<proteinExistence type="predicted"/>
<keyword evidence="1" id="KW-0472">Membrane</keyword>
<feature type="transmembrane region" description="Helical" evidence="1">
    <location>
        <begin position="12"/>
        <end position="29"/>
    </location>
</feature>
<reference evidence="2 3" key="1">
    <citation type="journal article" date="2014" name="Int. J. Syst. Evol. Microbiol.">
        <title>Carboxylicivirga gen. nov. in the family Marinilabiliaceae with two novel species, Carboxylicivirga mesophila sp. nov. and Carboxylicivirga taeanensis sp. nov., and reclassification of Cytophaga fermentans as Saccharicrinis fermentans gen. nov., comb. nov.</title>
        <authorList>
            <person name="Yang S.H."/>
            <person name="Seo H.S."/>
            <person name="Woo J.H."/>
            <person name="Oh H.M."/>
            <person name="Jang H."/>
            <person name="Lee J.H."/>
            <person name="Kim S.J."/>
            <person name="Kwon K.K."/>
        </authorList>
    </citation>
    <scope>NUCLEOTIDE SEQUENCE [LARGE SCALE GENOMIC DNA]</scope>
    <source>
        <strain evidence="2 3">JCM 18290</strain>
    </source>
</reference>
<name>A0ABS5K5V1_9BACT</name>
<evidence type="ECO:0000256" key="1">
    <source>
        <dbReference type="SAM" id="Phobius"/>
    </source>
</evidence>
<keyword evidence="1" id="KW-0812">Transmembrane</keyword>
<sequence length="114" mass="13089">MSKVVASFDIDFWLILQCGYVLPLVLHYIRNSSIVRGNVMSKIRDNEMSEAIQNEQLADVAFASAHFIDVSCYPIVREELCQAHDNLPRLSGFCFIVINWMDGQMKIIKRHEAN</sequence>
<organism evidence="2 3">
    <name type="scientific">Carboxylicivirga mesophila</name>
    <dbReference type="NCBI Taxonomy" id="1166478"/>
    <lineage>
        <taxon>Bacteria</taxon>
        <taxon>Pseudomonadati</taxon>
        <taxon>Bacteroidota</taxon>
        <taxon>Bacteroidia</taxon>
        <taxon>Marinilabiliales</taxon>
        <taxon>Marinilabiliaceae</taxon>
        <taxon>Carboxylicivirga</taxon>
    </lineage>
</organism>
<dbReference type="Proteomes" id="UP000721861">
    <property type="component" value="Unassembled WGS sequence"/>
</dbReference>
<keyword evidence="3" id="KW-1185">Reference proteome</keyword>
<dbReference type="EMBL" id="JAGUCN010000002">
    <property type="protein sequence ID" value="MBS2210287.1"/>
    <property type="molecule type" value="Genomic_DNA"/>
</dbReference>
<dbReference type="RefSeq" id="WP_212225128.1">
    <property type="nucleotide sequence ID" value="NZ_JAGUCN010000002.1"/>
</dbReference>
<gene>
    <name evidence="2" type="ORF">KEM09_02690</name>
</gene>
<keyword evidence="1" id="KW-1133">Transmembrane helix</keyword>
<accession>A0ABS5K5V1</accession>